<comment type="subcellular location">
    <subcellularLocation>
        <location evidence="1">Cell membrane</location>
    </subcellularLocation>
    <subcellularLocation>
        <location evidence="2">Cytoplasm</location>
    </subcellularLocation>
</comment>
<evidence type="ECO:0000256" key="7">
    <source>
        <dbReference type="ARBA" id="ARBA00022771"/>
    </source>
</evidence>
<dbReference type="Pfam" id="PF00018">
    <property type="entry name" value="SH3_1"/>
    <property type="match status" value="1"/>
</dbReference>
<gene>
    <name evidence="12" type="primary">HSE1_2</name>
    <name evidence="12" type="ORF">BG011_005365</name>
</gene>
<keyword evidence="4" id="KW-1003">Cell membrane</keyword>
<feature type="region of interest" description="Disordered" evidence="10">
    <location>
        <begin position="361"/>
        <end position="380"/>
    </location>
</feature>
<feature type="compositionally biased region" description="Low complexity" evidence="10">
    <location>
        <begin position="1152"/>
        <end position="1166"/>
    </location>
</feature>
<proteinExistence type="predicted"/>
<feature type="compositionally biased region" description="Polar residues" evidence="10">
    <location>
        <begin position="142"/>
        <end position="169"/>
    </location>
</feature>
<dbReference type="InterPro" id="IPR039688">
    <property type="entry name" value="STAC1/2/3"/>
</dbReference>
<feature type="compositionally biased region" description="Low complexity" evidence="10">
    <location>
        <begin position="477"/>
        <end position="489"/>
    </location>
</feature>
<accession>A0A9P6U9A4</accession>
<evidence type="ECO:0000256" key="9">
    <source>
        <dbReference type="PROSITE-ProRule" id="PRU00192"/>
    </source>
</evidence>
<feature type="compositionally biased region" description="Low complexity" evidence="10">
    <location>
        <begin position="564"/>
        <end position="573"/>
    </location>
</feature>
<dbReference type="GO" id="GO:0005737">
    <property type="term" value="C:cytoplasm"/>
    <property type="evidence" value="ECO:0007669"/>
    <property type="project" value="UniProtKB-SubCell"/>
</dbReference>
<evidence type="ECO:0000256" key="8">
    <source>
        <dbReference type="ARBA" id="ARBA00023136"/>
    </source>
</evidence>
<feature type="region of interest" description="Disordered" evidence="10">
    <location>
        <begin position="564"/>
        <end position="591"/>
    </location>
</feature>
<feature type="compositionally biased region" description="Low complexity" evidence="10">
    <location>
        <begin position="881"/>
        <end position="906"/>
    </location>
</feature>
<feature type="compositionally biased region" description="Polar residues" evidence="10">
    <location>
        <begin position="500"/>
        <end position="527"/>
    </location>
</feature>
<protein>
    <submittedName>
        <fullName evidence="12">ESCRT-0 subunit protein hse1</fullName>
    </submittedName>
</protein>
<keyword evidence="5" id="KW-0963">Cytoplasm</keyword>
<feature type="compositionally biased region" description="Polar residues" evidence="10">
    <location>
        <begin position="1568"/>
        <end position="1587"/>
    </location>
</feature>
<reference evidence="12" key="1">
    <citation type="journal article" date="2020" name="Fungal Divers.">
        <title>Resolving the Mortierellaceae phylogeny through synthesis of multi-gene phylogenetics and phylogenomics.</title>
        <authorList>
            <person name="Vandepol N."/>
            <person name="Liber J."/>
            <person name="Desiro A."/>
            <person name="Na H."/>
            <person name="Kennedy M."/>
            <person name="Barry K."/>
            <person name="Grigoriev I.V."/>
            <person name="Miller A.N."/>
            <person name="O'Donnell K."/>
            <person name="Stajich J.E."/>
            <person name="Bonito G."/>
        </authorList>
    </citation>
    <scope>NUCLEOTIDE SEQUENCE</scope>
    <source>
        <strain evidence="12">KOD948</strain>
    </source>
</reference>
<dbReference type="OrthoDB" id="10255964at2759"/>
<keyword evidence="7" id="KW-0479">Metal-binding</keyword>
<keyword evidence="13" id="KW-1185">Reference proteome</keyword>
<feature type="compositionally biased region" description="Polar residues" evidence="10">
    <location>
        <begin position="765"/>
        <end position="775"/>
    </location>
</feature>
<keyword evidence="7" id="KW-0863">Zinc-finger</keyword>
<organism evidence="12 13">
    <name type="scientific">Mortierella polycephala</name>
    <dbReference type="NCBI Taxonomy" id="41804"/>
    <lineage>
        <taxon>Eukaryota</taxon>
        <taxon>Fungi</taxon>
        <taxon>Fungi incertae sedis</taxon>
        <taxon>Mucoromycota</taxon>
        <taxon>Mortierellomycotina</taxon>
        <taxon>Mortierellomycetes</taxon>
        <taxon>Mortierellales</taxon>
        <taxon>Mortierellaceae</taxon>
        <taxon>Mortierella</taxon>
    </lineage>
</organism>
<feature type="region of interest" description="Disordered" evidence="10">
    <location>
        <begin position="1238"/>
        <end position="1288"/>
    </location>
</feature>
<feature type="region of interest" description="Disordered" evidence="10">
    <location>
        <begin position="387"/>
        <end position="409"/>
    </location>
</feature>
<evidence type="ECO:0000256" key="6">
    <source>
        <dbReference type="ARBA" id="ARBA00022737"/>
    </source>
</evidence>
<feature type="compositionally biased region" description="Low complexity" evidence="10">
    <location>
        <begin position="673"/>
        <end position="700"/>
    </location>
</feature>
<evidence type="ECO:0000256" key="2">
    <source>
        <dbReference type="ARBA" id="ARBA00004496"/>
    </source>
</evidence>
<feature type="compositionally biased region" description="Basic and acidic residues" evidence="10">
    <location>
        <begin position="748"/>
        <end position="764"/>
    </location>
</feature>
<feature type="region of interest" description="Disordered" evidence="10">
    <location>
        <begin position="667"/>
        <end position="733"/>
    </location>
</feature>
<feature type="region of interest" description="Disordered" evidence="10">
    <location>
        <begin position="1453"/>
        <end position="1602"/>
    </location>
</feature>
<dbReference type="GO" id="GO:1903078">
    <property type="term" value="P:positive regulation of protein localization to plasma membrane"/>
    <property type="evidence" value="ECO:0007669"/>
    <property type="project" value="TreeGrafter"/>
</dbReference>
<evidence type="ECO:0000256" key="4">
    <source>
        <dbReference type="ARBA" id="ARBA00022475"/>
    </source>
</evidence>
<evidence type="ECO:0000256" key="3">
    <source>
        <dbReference type="ARBA" id="ARBA00022443"/>
    </source>
</evidence>
<feature type="region of interest" description="Disordered" evidence="10">
    <location>
        <begin position="100"/>
        <end position="124"/>
    </location>
</feature>
<feature type="compositionally biased region" description="Low complexity" evidence="10">
    <location>
        <begin position="848"/>
        <end position="863"/>
    </location>
</feature>
<feature type="compositionally biased region" description="Acidic residues" evidence="10">
    <location>
        <begin position="397"/>
        <end position="409"/>
    </location>
</feature>
<evidence type="ECO:0000256" key="10">
    <source>
        <dbReference type="SAM" id="MobiDB-lite"/>
    </source>
</evidence>
<evidence type="ECO:0000259" key="11">
    <source>
        <dbReference type="PROSITE" id="PS50002"/>
    </source>
</evidence>
<feature type="compositionally biased region" description="Low complexity" evidence="10">
    <location>
        <begin position="927"/>
        <end position="967"/>
    </location>
</feature>
<feature type="compositionally biased region" description="Low complexity" evidence="10">
    <location>
        <begin position="1105"/>
        <end position="1119"/>
    </location>
</feature>
<feature type="compositionally biased region" description="Polar residues" evidence="10">
    <location>
        <begin position="1511"/>
        <end position="1521"/>
    </location>
</feature>
<dbReference type="PANTHER" id="PTHR15135">
    <property type="entry name" value="STAC"/>
    <property type="match status" value="1"/>
</dbReference>
<dbReference type="Proteomes" id="UP000726737">
    <property type="component" value="Unassembled WGS sequence"/>
</dbReference>
<dbReference type="PANTHER" id="PTHR15135:SF7">
    <property type="entry name" value="STAC-LIKE, ISOFORM J"/>
    <property type="match status" value="1"/>
</dbReference>
<dbReference type="SUPFAM" id="SSF50044">
    <property type="entry name" value="SH3-domain"/>
    <property type="match status" value="1"/>
</dbReference>
<feature type="compositionally biased region" description="Low complexity" evidence="10">
    <location>
        <begin position="1058"/>
        <end position="1078"/>
    </location>
</feature>
<feature type="compositionally biased region" description="Low complexity" evidence="10">
    <location>
        <begin position="982"/>
        <end position="1008"/>
    </location>
</feature>
<feature type="compositionally biased region" description="Acidic residues" evidence="10">
    <location>
        <begin position="459"/>
        <end position="469"/>
    </location>
</feature>
<sequence>MLKCSKCSECSPFLTRLLERSWRTICRWRKNSSHGAYHALLNKKTRVWIERTRRSSPQSAWSNSIDLLTADSTLLSEHKPVPSVQSKVHDLARRYSAMAKQSTATDSDLGLPHNNRSRGGSFGRTEVSKVADLLGRYNETTAAVTTGTRSRASSGVGSTTDQEMSQENTSESKDESETVAMEEEKKGVPVNENADVDIEKEIETSLRMADLTEKVEDIDLVDIPLNNHTSGNDAESNRDSYSCEEAEEAVQETNRFDLEEDSSLALGSQSLFHPLDAHNDNNAILMSSSMAQAACTHILQSLQGHISFLNGQGIITDESLKIILAELDLKTIISPSNAAQGRASLDGELQMLDLPTRTVSMTTDSAKPESSSSNHQTQSFHFHNERHQGLEQSDAVSDSDYEQECESDLEQQKRLLRQEQQLERRSVDMTTGELDSLVAASMTDDQDQEEGEVIVLQGADDDDDDDEDVTELHYDRSLPVSSSSPLNNSRKPELPPLSFANHSSPSASRLSSFDTTSAVTPASNAAPTTGLVGPETAAMSHPQPVVEFTSVYLPTSSVLSSVPVDSSSAVYSARPKQDEEENSGSATSPVTTTATTAAAIAAASAIRSLPSTNLEHSEQRNTNLAYTPTPEHIQYPPVPAAALASVDARIDTSNPVYSPVYGHTHQESATAGSVSHQSDAAAAHASLTSAPSPVVYQPQVFTPPQPDQQPQPQQQQQKAQLYQPNSSPVTDDGSMSIAEILSEMGQDQPKEHGVERLPSRHIHETSASTALSTYDSELKSLMESGKGSEHQPPTPPPKDDFNAPVTSHPPVSTQTTMQTNTATSMTPAATPFATPDSAMHQPLPMPVQPYQLYQPKPYQPKSKPSTRKPLKAQTSLDAIDQPTAAQPQPQAETQSQALSQSQGQSQIPVQFPTQVQPQAEPAASHSFQQQQQQQQQFQQQYHLQQQYQAQQQQQQQQHQQQYFQHQQTPAPHPAVHTGPEVAPTSAGIISATSAASSTSESSSKPGKGWMNAIRSSLLPKESKKESKDAKANHAHQHDNPVKGQAIPAPITTMSPTTQYGPPQSQFGPPQSQYGPPQSHFGPASTQFTPGQAPMSMAPNVIQTTSPMSSQGSMSFSNGGPMFSTAGLNHGPIPTHGHQESSRNEPATSFATPQFQQQQPGQEQQSPVSAGSAPVTPIGDVDRRDARVSSGAQDPSANRMSNLPSSSFKGAPLKTDNMEAVSAASAAIKAGRISTSTAPLQNVYGRNDTAVNSPYQPSSQQELQPVVKTQDQGQQPPVSPVSDTSSRHSTMSTMSEVRNLQVIARAQAMFDFAGEDDGDLPFKVGDIINVIEYLNADWWRGILRKDVGIFPTAYVQELKPPVNGKYPTISVSVRQSIIGAPSANSFQQQELGSGPAVSPIQQQPSFRANYQPSLGGAATSMANVDAASTSAAPHPSIGTSNAPFQPIGVASTTAMGVEGTPTPGVPSAEGQAGSASFPTPPPPPSGSQSATSVYTYFPGSGNQPPISPPPSMRNSSQRLDNIQGQGPAPGQQAYSQGGQQALYQQYQQQQQQQPQGGYYGNQQQQQQQSAPTSPTGAAGSSSYMTTKQMAAAVKSKKKFGSKW</sequence>
<feature type="compositionally biased region" description="Low complexity" evidence="10">
    <location>
        <begin position="812"/>
        <end position="826"/>
    </location>
</feature>
<dbReference type="Gene3D" id="2.30.30.40">
    <property type="entry name" value="SH3 Domains"/>
    <property type="match status" value="1"/>
</dbReference>
<feature type="compositionally biased region" description="Polar residues" evidence="10">
    <location>
        <begin position="1248"/>
        <end position="1275"/>
    </location>
</feature>
<feature type="compositionally biased region" description="Polar residues" evidence="10">
    <location>
        <begin position="907"/>
        <end position="917"/>
    </location>
</feature>
<dbReference type="EMBL" id="JAAAJA010000037">
    <property type="protein sequence ID" value="KAG0265153.1"/>
    <property type="molecule type" value="Genomic_DNA"/>
</dbReference>
<dbReference type="GO" id="GO:0008270">
    <property type="term" value="F:zinc ion binding"/>
    <property type="evidence" value="ECO:0007669"/>
    <property type="project" value="UniProtKB-KW"/>
</dbReference>
<feature type="compositionally biased region" description="Basic residues" evidence="10">
    <location>
        <begin position="1593"/>
        <end position="1602"/>
    </location>
</feature>
<evidence type="ECO:0000256" key="5">
    <source>
        <dbReference type="ARBA" id="ARBA00022490"/>
    </source>
</evidence>
<feature type="compositionally biased region" description="Polar residues" evidence="10">
    <location>
        <begin position="1189"/>
        <end position="1207"/>
    </location>
</feature>
<dbReference type="PROSITE" id="PS50002">
    <property type="entry name" value="SH3"/>
    <property type="match status" value="1"/>
</dbReference>
<evidence type="ECO:0000313" key="12">
    <source>
        <dbReference type="EMBL" id="KAG0265153.1"/>
    </source>
</evidence>
<evidence type="ECO:0000256" key="1">
    <source>
        <dbReference type="ARBA" id="ARBA00004236"/>
    </source>
</evidence>
<name>A0A9P6U9A4_9FUNG</name>
<feature type="region of interest" description="Disordered" evidence="10">
    <location>
        <begin position="457"/>
        <end position="538"/>
    </location>
</feature>
<feature type="compositionally biased region" description="Basic and acidic residues" evidence="10">
    <location>
        <begin position="170"/>
        <end position="187"/>
    </location>
</feature>
<keyword evidence="8" id="KW-0472">Membrane</keyword>
<feature type="compositionally biased region" description="Low complexity" evidence="10">
    <location>
        <begin position="1522"/>
        <end position="1567"/>
    </location>
</feature>
<feature type="domain" description="SH3" evidence="11">
    <location>
        <begin position="1300"/>
        <end position="1359"/>
    </location>
</feature>
<dbReference type="InterPro" id="IPR036028">
    <property type="entry name" value="SH3-like_dom_sf"/>
</dbReference>
<evidence type="ECO:0000313" key="13">
    <source>
        <dbReference type="Proteomes" id="UP000726737"/>
    </source>
</evidence>
<keyword evidence="3 9" id="KW-0728">SH3 domain</keyword>
<dbReference type="InterPro" id="IPR001452">
    <property type="entry name" value="SH3_domain"/>
</dbReference>
<keyword evidence="7" id="KW-0862">Zinc</keyword>
<feature type="compositionally biased region" description="Basic and acidic residues" evidence="10">
    <location>
        <begin position="1020"/>
        <end position="1040"/>
    </location>
</feature>
<dbReference type="SMART" id="SM00326">
    <property type="entry name" value="SH3"/>
    <property type="match status" value="1"/>
</dbReference>
<dbReference type="GO" id="GO:0005886">
    <property type="term" value="C:plasma membrane"/>
    <property type="evidence" value="ECO:0007669"/>
    <property type="project" value="UniProtKB-SubCell"/>
</dbReference>
<keyword evidence="6" id="KW-0677">Repeat</keyword>
<feature type="region of interest" description="Disordered" evidence="10">
    <location>
        <begin position="142"/>
        <end position="187"/>
    </location>
</feature>
<feature type="compositionally biased region" description="Low complexity" evidence="10">
    <location>
        <begin position="710"/>
        <end position="724"/>
    </location>
</feature>
<comment type="caution">
    <text evidence="12">The sequence shown here is derived from an EMBL/GenBank/DDBJ whole genome shotgun (WGS) entry which is preliminary data.</text>
</comment>
<feature type="region of interest" description="Disordered" evidence="10">
    <location>
        <begin position="746"/>
        <end position="1210"/>
    </location>
</feature>